<comment type="similarity">
    <text evidence="1">Belongs to the transglycosylase family. Rpf subfamily.</text>
</comment>
<evidence type="ECO:0000256" key="3">
    <source>
        <dbReference type="SAM" id="SignalP"/>
    </source>
</evidence>
<keyword evidence="3" id="KW-0732">Signal</keyword>
<comment type="caution">
    <text evidence="5">The sequence shown here is derived from an EMBL/GenBank/DDBJ whole genome shotgun (WGS) entry which is preliminary data.</text>
</comment>
<protein>
    <submittedName>
        <fullName evidence="5">Transglycosylase</fullName>
    </submittedName>
</protein>
<dbReference type="InterPro" id="IPR023346">
    <property type="entry name" value="Lysozyme-like_dom_sf"/>
</dbReference>
<dbReference type="SUPFAM" id="SSF53955">
    <property type="entry name" value="Lysozyme-like"/>
    <property type="match status" value="1"/>
</dbReference>
<dbReference type="AlphaFoldDB" id="A0A5N5UPR7"/>
<gene>
    <name evidence="5" type="ORF">MPHL21000_25825</name>
</gene>
<evidence type="ECO:0000256" key="1">
    <source>
        <dbReference type="ARBA" id="ARBA00010830"/>
    </source>
</evidence>
<dbReference type="RefSeq" id="WP_040635679.1">
    <property type="nucleotide sequence ID" value="NZ_ANBO01000041.1"/>
</dbReference>
<evidence type="ECO:0000259" key="4">
    <source>
        <dbReference type="Pfam" id="PF06737"/>
    </source>
</evidence>
<organism evidence="5 6">
    <name type="scientific">Mycolicibacterium phlei DSM 43239 = CCUG 21000</name>
    <dbReference type="NCBI Taxonomy" id="1226750"/>
    <lineage>
        <taxon>Bacteria</taxon>
        <taxon>Bacillati</taxon>
        <taxon>Actinomycetota</taxon>
        <taxon>Actinomycetes</taxon>
        <taxon>Mycobacteriales</taxon>
        <taxon>Mycobacteriaceae</taxon>
        <taxon>Mycolicibacterium</taxon>
    </lineage>
</organism>
<accession>A0A5N5UPR7</accession>
<dbReference type="InterPro" id="IPR010618">
    <property type="entry name" value="RPF"/>
</dbReference>
<feature type="domain" description="Resuscitation-promoting factor core lysozyme-like" evidence="4">
    <location>
        <begin position="41"/>
        <end position="113"/>
    </location>
</feature>
<evidence type="ECO:0000313" key="5">
    <source>
        <dbReference type="EMBL" id="KAB7751097.1"/>
    </source>
</evidence>
<sequence length="174" mass="17751">MKIRKAISRKTINKGLWAAAISGAMALVPMLSDSAVATANADSVNWDAIAQCESGGNWQSNTGNGHYGGLQFKQATWTANGGVGNPATASRAEQIRVAENVLRTQGLKAWPTCGVHGASPAVFTTPAGSGLPSAPAATPTGCAAMPTKGLFGFVNPRQMCTALLNPIGTLAGTR</sequence>
<dbReference type="GeneID" id="74303863"/>
<dbReference type="Gene3D" id="1.10.530.10">
    <property type="match status" value="1"/>
</dbReference>
<name>A0A5N5UPR7_MYCPH</name>
<dbReference type="Proteomes" id="UP000325690">
    <property type="component" value="Unassembled WGS sequence"/>
</dbReference>
<reference evidence="5 6" key="1">
    <citation type="submission" date="2012-10" db="EMBL/GenBank/DDBJ databases">
        <title>The draft sequence of the Mycobacterium pheli genome.</title>
        <authorList>
            <person name="Pettersson B.M.F."/>
            <person name="Das S."/>
            <person name="Dasgupta S."/>
            <person name="Bhattacharya A."/>
            <person name="Kirsebom L.A."/>
        </authorList>
    </citation>
    <scope>NUCLEOTIDE SEQUENCE [LARGE SCALE GENOMIC DNA]</scope>
    <source>
        <strain evidence="5 6">CCUG 21000</strain>
    </source>
</reference>
<keyword evidence="2" id="KW-0378">Hydrolase</keyword>
<feature type="chain" id="PRO_5039216739" evidence="3">
    <location>
        <begin position="27"/>
        <end position="174"/>
    </location>
</feature>
<dbReference type="Pfam" id="PF06737">
    <property type="entry name" value="Transglycosylas"/>
    <property type="match status" value="1"/>
</dbReference>
<dbReference type="GO" id="GO:0016787">
    <property type="term" value="F:hydrolase activity"/>
    <property type="evidence" value="ECO:0007669"/>
    <property type="project" value="UniProtKB-KW"/>
</dbReference>
<proteinExistence type="inferred from homology"/>
<dbReference type="EMBL" id="ANBP01000056">
    <property type="protein sequence ID" value="KAB7751097.1"/>
    <property type="molecule type" value="Genomic_DNA"/>
</dbReference>
<keyword evidence="6" id="KW-1185">Reference proteome</keyword>
<evidence type="ECO:0000313" key="6">
    <source>
        <dbReference type="Proteomes" id="UP000325690"/>
    </source>
</evidence>
<evidence type="ECO:0000256" key="2">
    <source>
        <dbReference type="ARBA" id="ARBA00022801"/>
    </source>
</evidence>
<feature type="signal peptide" evidence="3">
    <location>
        <begin position="1"/>
        <end position="26"/>
    </location>
</feature>
<dbReference type="CDD" id="cd13925">
    <property type="entry name" value="RPF"/>
    <property type="match status" value="1"/>
</dbReference>